<gene>
    <name evidence="2" type="ORF">BS47DRAFT_1341132</name>
</gene>
<comment type="caution">
    <text evidence="2">The sequence shown here is derived from an EMBL/GenBank/DDBJ whole genome shotgun (WGS) entry which is preliminary data.</text>
</comment>
<organism evidence="2 3">
    <name type="scientific">Hydnum rufescens UP504</name>
    <dbReference type="NCBI Taxonomy" id="1448309"/>
    <lineage>
        <taxon>Eukaryota</taxon>
        <taxon>Fungi</taxon>
        <taxon>Dikarya</taxon>
        <taxon>Basidiomycota</taxon>
        <taxon>Agaricomycotina</taxon>
        <taxon>Agaricomycetes</taxon>
        <taxon>Cantharellales</taxon>
        <taxon>Hydnaceae</taxon>
        <taxon>Hydnum</taxon>
    </lineage>
</organism>
<keyword evidence="3" id="KW-1185">Reference proteome</keyword>
<accession>A0A9P6B213</accession>
<dbReference type="Gene3D" id="3.80.10.10">
    <property type="entry name" value="Ribonuclease Inhibitor"/>
    <property type="match status" value="1"/>
</dbReference>
<protein>
    <recommendedName>
        <fullName evidence="4">F-box domain-containing protein</fullName>
    </recommendedName>
</protein>
<dbReference type="Proteomes" id="UP000886523">
    <property type="component" value="Unassembled WGS sequence"/>
</dbReference>
<dbReference type="AlphaFoldDB" id="A0A9P6B213"/>
<dbReference type="EMBL" id="MU128942">
    <property type="protein sequence ID" value="KAF9516191.1"/>
    <property type="molecule type" value="Genomic_DNA"/>
</dbReference>
<name>A0A9P6B213_9AGAM</name>
<reference evidence="2" key="1">
    <citation type="journal article" date="2020" name="Nat. Commun.">
        <title>Large-scale genome sequencing of mycorrhizal fungi provides insights into the early evolution of symbiotic traits.</title>
        <authorList>
            <person name="Miyauchi S."/>
            <person name="Kiss E."/>
            <person name="Kuo A."/>
            <person name="Drula E."/>
            <person name="Kohler A."/>
            <person name="Sanchez-Garcia M."/>
            <person name="Morin E."/>
            <person name="Andreopoulos B."/>
            <person name="Barry K.W."/>
            <person name="Bonito G."/>
            <person name="Buee M."/>
            <person name="Carver A."/>
            <person name="Chen C."/>
            <person name="Cichocki N."/>
            <person name="Clum A."/>
            <person name="Culley D."/>
            <person name="Crous P.W."/>
            <person name="Fauchery L."/>
            <person name="Girlanda M."/>
            <person name="Hayes R.D."/>
            <person name="Keri Z."/>
            <person name="LaButti K."/>
            <person name="Lipzen A."/>
            <person name="Lombard V."/>
            <person name="Magnuson J."/>
            <person name="Maillard F."/>
            <person name="Murat C."/>
            <person name="Nolan M."/>
            <person name="Ohm R.A."/>
            <person name="Pangilinan J."/>
            <person name="Pereira M.F."/>
            <person name="Perotto S."/>
            <person name="Peter M."/>
            <person name="Pfister S."/>
            <person name="Riley R."/>
            <person name="Sitrit Y."/>
            <person name="Stielow J.B."/>
            <person name="Szollosi G."/>
            <person name="Zifcakova L."/>
            <person name="Stursova M."/>
            <person name="Spatafora J.W."/>
            <person name="Tedersoo L."/>
            <person name="Vaario L.M."/>
            <person name="Yamada A."/>
            <person name="Yan M."/>
            <person name="Wang P."/>
            <person name="Xu J."/>
            <person name="Bruns T."/>
            <person name="Baldrian P."/>
            <person name="Vilgalys R."/>
            <person name="Dunand C."/>
            <person name="Henrissat B."/>
            <person name="Grigoriev I.V."/>
            <person name="Hibbett D."/>
            <person name="Nagy L.G."/>
            <person name="Martin F.M."/>
        </authorList>
    </citation>
    <scope>NUCLEOTIDE SEQUENCE</scope>
    <source>
        <strain evidence="2">UP504</strain>
    </source>
</reference>
<evidence type="ECO:0000313" key="3">
    <source>
        <dbReference type="Proteomes" id="UP000886523"/>
    </source>
</evidence>
<evidence type="ECO:0008006" key="4">
    <source>
        <dbReference type="Google" id="ProtNLM"/>
    </source>
</evidence>
<feature type="region of interest" description="Disordered" evidence="1">
    <location>
        <begin position="11"/>
        <end position="32"/>
    </location>
</feature>
<dbReference type="InterPro" id="IPR032675">
    <property type="entry name" value="LRR_dom_sf"/>
</dbReference>
<evidence type="ECO:0000256" key="1">
    <source>
        <dbReference type="SAM" id="MobiDB-lite"/>
    </source>
</evidence>
<sequence>MSRGTFKKFYKLTSGPTPPQSDEETSSDTSESFSFSRSVPWDIMCAIIAHLDFETLQVMSLVAQDHHQECAKYLWRNFTISVGKGYQATEEAARKHIDHSAAALFSREHMKWLRGLDIYIGTPLGRENNPLVEASIQQISTLLQKATGLQQFDFSAYHHQHRFLHLFSTVSFAPNLSEFSSRFGSFRVGNALDMFWRTHPNLRSVEWDGHGELPTAHLPVLHTLRIQFGHQATILQGNPVRDLHIHALLDRDCSTLMENIRASPSQGTMVLLTATLCDNPASAFAYTIVLKHLPNLRNITLIHVTMPDKPDRDKALYVLSTLRRLEVVEWGASNFQLPEEEYDDVKDDFFRACSESCHHLRKATLHLYEDFPLVFVRESFHSPWVRKPYECH</sequence>
<evidence type="ECO:0000313" key="2">
    <source>
        <dbReference type="EMBL" id="KAF9516191.1"/>
    </source>
</evidence>
<feature type="non-terminal residue" evidence="2">
    <location>
        <position position="392"/>
    </location>
</feature>
<proteinExistence type="predicted"/>